<organism evidence="1 2">
    <name type="scientific">Diphasiastrum complanatum</name>
    <name type="common">Issler's clubmoss</name>
    <name type="synonym">Lycopodium complanatum</name>
    <dbReference type="NCBI Taxonomy" id="34168"/>
    <lineage>
        <taxon>Eukaryota</taxon>
        <taxon>Viridiplantae</taxon>
        <taxon>Streptophyta</taxon>
        <taxon>Embryophyta</taxon>
        <taxon>Tracheophyta</taxon>
        <taxon>Lycopodiopsida</taxon>
        <taxon>Lycopodiales</taxon>
        <taxon>Lycopodiaceae</taxon>
        <taxon>Lycopodioideae</taxon>
        <taxon>Diphasiastrum</taxon>
    </lineage>
</organism>
<comment type="caution">
    <text evidence="1">The sequence shown here is derived from an EMBL/GenBank/DDBJ whole genome shotgun (WGS) entry which is preliminary data.</text>
</comment>
<protein>
    <submittedName>
        <fullName evidence="1">Uncharacterized protein</fullName>
    </submittedName>
</protein>
<sequence length="538" mass="61244">MGSYGNCNCCLAIFCIFFIALWQFASQSQETERPRESRSFFWDLPTKCNNGLSKQNCQLLNHVLTKRSRKANLAASAAGPNNDKYLSMDKEMFLSKMEEDEPLTRQAADRIQQLPGQPDGVEFGQYSGYVTVDPLRGKALFYWLTEAVKAPSHKPLVLWLNGGPGCSSLAYGAMEEIGAFHIKDNGRKLYLNSHSWNKVANILYLESPAGVGFSYSNSTFDYDFPGDNQTAEDSFKFLQLWLARFPQYKGRDFYMIGESYAGHYIPQLAQVIFERGKLSSQQPFKFKGFMVGNAVMDDFQDFRGRYDYWWSHSLISDLAYEGVVNSCIKRTNNSRFACRDSQKLAYHELGNIDSYSLYTPVCLHPIGGRKMKHANNHHHRLLSAYDPCVENNAELYFNRPDVQLAFHANLTGISYEWTGCSDTLHTNWQDSPSSMIPIYKKLLRSGLRIWVYSGDTDSVVPVTSTRYSLDLLNLPIAVSWYPWYLNNQVGGWSQVYKGLTFVTIRGAGHEVPLFQPARALRLFKSFLSGTPMPREKLP</sequence>
<proteinExistence type="predicted"/>
<dbReference type="Proteomes" id="UP001162992">
    <property type="component" value="Chromosome 14"/>
</dbReference>
<dbReference type="EMBL" id="CM055105">
    <property type="protein sequence ID" value="KAJ7531100.1"/>
    <property type="molecule type" value="Genomic_DNA"/>
</dbReference>
<reference evidence="2" key="1">
    <citation type="journal article" date="2024" name="Proc. Natl. Acad. Sci. U.S.A.">
        <title>Extraordinary preservation of gene collinearity over three hundred million years revealed in homosporous lycophytes.</title>
        <authorList>
            <person name="Li C."/>
            <person name="Wickell D."/>
            <person name="Kuo L.Y."/>
            <person name="Chen X."/>
            <person name="Nie B."/>
            <person name="Liao X."/>
            <person name="Peng D."/>
            <person name="Ji J."/>
            <person name="Jenkins J."/>
            <person name="Williams M."/>
            <person name="Shu S."/>
            <person name="Plott C."/>
            <person name="Barry K."/>
            <person name="Rajasekar S."/>
            <person name="Grimwood J."/>
            <person name="Han X."/>
            <person name="Sun S."/>
            <person name="Hou Z."/>
            <person name="He W."/>
            <person name="Dai G."/>
            <person name="Sun C."/>
            <person name="Schmutz J."/>
            <person name="Leebens-Mack J.H."/>
            <person name="Li F.W."/>
            <person name="Wang L."/>
        </authorList>
    </citation>
    <scope>NUCLEOTIDE SEQUENCE [LARGE SCALE GENOMIC DNA]</scope>
    <source>
        <strain evidence="2">cv. PW_Plant_1</strain>
    </source>
</reference>
<evidence type="ECO:0000313" key="2">
    <source>
        <dbReference type="Proteomes" id="UP001162992"/>
    </source>
</evidence>
<gene>
    <name evidence="1" type="ORF">O6H91_14G032200</name>
</gene>
<name>A0ACC2BMX4_DIPCM</name>
<keyword evidence="2" id="KW-1185">Reference proteome</keyword>
<evidence type="ECO:0000313" key="1">
    <source>
        <dbReference type="EMBL" id="KAJ7531100.1"/>
    </source>
</evidence>
<accession>A0ACC2BMX4</accession>